<comment type="caution">
    <text evidence="3">The sequence shown here is derived from an EMBL/GenBank/DDBJ whole genome shotgun (WGS) entry which is preliminary data.</text>
</comment>
<dbReference type="InterPro" id="IPR005537">
    <property type="entry name" value="RAMP_III_fam"/>
</dbReference>
<evidence type="ECO:0000256" key="1">
    <source>
        <dbReference type="ARBA" id="ARBA00023118"/>
    </source>
</evidence>
<proteinExistence type="predicted"/>
<evidence type="ECO:0000313" key="4">
    <source>
        <dbReference type="Proteomes" id="UP000006462"/>
    </source>
</evidence>
<organism evidence="3 4">
    <name type="scientific">Pyramidobacter piscolens W5455</name>
    <dbReference type="NCBI Taxonomy" id="352165"/>
    <lineage>
        <taxon>Bacteria</taxon>
        <taxon>Thermotogati</taxon>
        <taxon>Synergistota</taxon>
        <taxon>Synergistia</taxon>
        <taxon>Synergistales</taxon>
        <taxon>Dethiosulfovibrionaceae</taxon>
        <taxon>Pyramidobacter</taxon>
    </lineage>
</organism>
<evidence type="ECO:0000259" key="2">
    <source>
        <dbReference type="Pfam" id="PF03787"/>
    </source>
</evidence>
<reference evidence="3 4" key="1">
    <citation type="submission" date="2009-12" db="EMBL/GenBank/DDBJ databases">
        <authorList>
            <person name="Shrivastava S."/>
            <person name="Madupu R."/>
            <person name="Durkin A.S."/>
            <person name="Torralba M."/>
            <person name="Methe B."/>
            <person name="Sutton G.G."/>
            <person name="Strausberg R.L."/>
            <person name="Nelson K.E."/>
        </authorList>
    </citation>
    <scope>NUCLEOTIDE SEQUENCE [LARGE SCALE GENOMIC DNA]</scope>
    <source>
        <strain evidence="3 4">W5455</strain>
    </source>
</reference>
<feature type="domain" description="CRISPR type III-associated protein" evidence="2">
    <location>
        <begin position="87"/>
        <end position="270"/>
    </location>
</feature>
<dbReference type="RefSeq" id="WP_009164037.1">
    <property type="nucleotide sequence ID" value="NZ_ADFP01000034.1"/>
</dbReference>
<gene>
    <name evidence="3" type="primary">cmr6</name>
    <name evidence="3" type="ORF">HMPREF7215_1903</name>
</gene>
<keyword evidence="1" id="KW-0051">Antiviral defense</keyword>
<dbReference type="PANTHER" id="PTHR39965">
    <property type="entry name" value="CRISPR SYSTEM CMR SUBUNIT CMR6"/>
    <property type="match status" value="1"/>
</dbReference>
<dbReference type="GeneID" id="90987300"/>
<dbReference type="InterPro" id="IPR010172">
    <property type="entry name" value="CRISPR-assoc_prot_TM1791"/>
</dbReference>
<protein>
    <submittedName>
        <fullName evidence="3">CRISPR-associated RAMP protein, Cmr6 family</fullName>
    </submittedName>
</protein>
<name>A0ABM9ZXH4_9BACT</name>
<keyword evidence="4" id="KW-1185">Reference proteome</keyword>
<accession>A0ABM9ZXH4</accession>
<dbReference type="EMBL" id="ADFP01000034">
    <property type="protein sequence ID" value="EFB91526.1"/>
    <property type="molecule type" value="Genomic_DNA"/>
</dbReference>
<evidence type="ECO:0000313" key="3">
    <source>
        <dbReference type="EMBL" id="EFB91526.1"/>
    </source>
</evidence>
<dbReference type="NCBIfam" id="TIGR01898">
    <property type="entry name" value="cas_TM1791_cmr6"/>
    <property type="match status" value="1"/>
</dbReference>
<dbReference type="PANTHER" id="PTHR39965:SF1">
    <property type="entry name" value="CRISPR SYSTEM CMR SUBUNIT CMR6"/>
    <property type="match status" value="1"/>
</dbReference>
<dbReference type="Proteomes" id="UP000006462">
    <property type="component" value="Unassembled WGS sequence"/>
</dbReference>
<dbReference type="Pfam" id="PF03787">
    <property type="entry name" value="RAMPs"/>
    <property type="match status" value="1"/>
</dbReference>
<sequence>MNSCRKALDCLCNNDGASNASLVMERFLAEIEDASKDARGGDNAIMARTRLYEQMKKALKCAKDVYETSYRRRENAFKAAGAMLLEFRTTAPLAVGLGGKNVLENGLSLEHTYGVPIIPASSLKGVLAAYCAEALKNAAPGGEAAAAWLENSKVIFGSAAADGASAKGYVRFHDAWITPESLENCLHDDVVTCHHRGYYSQQEPAVPSDFDDPVPVSFVSVGGTFLVVCDCEEPDASRKKAILAEIGKLFERVLGERGVGAKRSSGYGRLNRQLSTQEKQEAHREAQREIARKDGMKYIEGDIVEAMCCGFRKVKGKAKPRYKLVDEDSAQNVSFSPGIPHAREGETFRAKVTACDLEKKTYTLELIEEP</sequence>